<protein>
    <submittedName>
        <fullName evidence="1">Uncharacterized protein</fullName>
    </submittedName>
</protein>
<sequence length="60" mass="6769">MDQSSFFVELSPALSRPLVLWVPGVVPEIAVALDRPRVSLEFATEEVVWPWPLLSFFSLP</sequence>
<reference evidence="1 2" key="1">
    <citation type="submission" date="2017-06" db="EMBL/GenBank/DDBJ databases">
        <title>Draft genome of Pseudomonas nitroreducens DF05.</title>
        <authorList>
            <person name="Iyer R."/>
        </authorList>
    </citation>
    <scope>NUCLEOTIDE SEQUENCE [LARGE SCALE GENOMIC DNA]</scope>
    <source>
        <strain evidence="1 2">DF05</strain>
    </source>
</reference>
<proteinExistence type="predicted"/>
<accession>A0A246FF27</accession>
<dbReference type="AlphaFoldDB" id="A0A246FF27"/>
<organism evidence="1 2">
    <name type="scientific">Pseudomonas nitroreducens</name>
    <dbReference type="NCBI Taxonomy" id="46680"/>
    <lineage>
        <taxon>Bacteria</taxon>
        <taxon>Pseudomonadati</taxon>
        <taxon>Pseudomonadota</taxon>
        <taxon>Gammaproteobacteria</taxon>
        <taxon>Pseudomonadales</taxon>
        <taxon>Pseudomonadaceae</taxon>
        <taxon>Pseudomonas</taxon>
    </lineage>
</organism>
<dbReference type="EMBL" id="NJBA01000001">
    <property type="protein sequence ID" value="OWP52906.1"/>
    <property type="molecule type" value="Genomic_DNA"/>
</dbReference>
<evidence type="ECO:0000313" key="2">
    <source>
        <dbReference type="Proteomes" id="UP000198145"/>
    </source>
</evidence>
<comment type="caution">
    <text evidence="1">The sequence shown here is derived from an EMBL/GenBank/DDBJ whole genome shotgun (WGS) entry which is preliminary data.</text>
</comment>
<dbReference type="Proteomes" id="UP000198145">
    <property type="component" value="Unassembled WGS sequence"/>
</dbReference>
<evidence type="ECO:0000313" key="1">
    <source>
        <dbReference type="EMBL" id="OWP52906.1"/>
    </source>
</evidence>
<gene>
    <name evidence="1" type="ORF">CEG18_03435</name>
</gene>
<name>A0A246FF27_PSENT</name>